<dbReference type="FunCoup" id="Q4N8X4">
    <property type="interactions" value="127"/>
</dbReference>
<dbReference type="SMART" id="SM00360">
    <property type="entry name" value="RRM"/>
    <property type="match status" value="1"/>
</dbReference>
<evidence type="ECO:0000313" key="5">
    <source>
        <dbReference type="Proteomes" id="UP000001949"/>
    </source>
</evidence>
<organism evidence="4 5">
    <name type="scientific">Theileria parva</name>
    <name type="common">East coast fever infection agent</name>
    <dbReference type="NCBI Taxonomy" id="5875"/>
    <lineage>
        <taxon>Eukaryota</taxon>
        <taxon>Sar</taxon>
        <taxon>Alveolata</taxon>
        <taxon>Apicomplexa</taxon>
        <taxon>Aconoidasida</taxon>
        <taxon>Piroplasmida</taxon>
        <taxon>Theileriidae</taxon>
        <taxon>Theileria</taxon>
    </lineage>
</organism>
<dbReference type="Proteomes" id="UP000001949">
    <property type="component" value="Unassembled WGS sequence"/>
</dbReference>
<evidence type="ECO:0000256" key="1">
    <source>
        <dbReference type="ARBA" id="ARBA00022884"/>
    </source>
</evidence>
<reference evidence="4 5" key="1">
    <citation type="journal article" date="2005" name="Science">
        <title>Genome sequence of Theileria parva, a bovine pathogen that transforms lymphocytes.</title>
        <authorList>
            <person name="Gardner M.J."/>
            <person name="Bishop R."/>
            <person name="Shah T."/>
            <person name="de Villiers E.P."/>
            <person name="Carlton J.M."/>
            <person name="Hall N."/>
            <person name="Ren Q."/>
            <person name="Paulsen I.T."/>
            <person name="Pain A."/>
            <person name="Berriman M."/>
            <person name="Wilson R.J.M."/>
            <person name="Sato S."/>
            <person name="Ralph S.A."/>
            <person name="Mann D.J."/>
            <person name="Xiong Z."/>
            <person name="Shallom S.J."/>
            <person name="Weidman J."/>
            <person name="Jiang L."/>
            <person name="Lynn J."/>
            <person name="Weaver B."/>
            <person name="Shoaibi A."/>
            <person name="Domingo A.R."/>
            <person name="Wasawo D."/>
            <person name="Crabtree J."/>
            <person name="Wortman J.R."/>
            <person name="Haas B."/>
            <person name="Angiuoli S.V."/>
            <person name="Creasy T.H."/>
            <person name="Lu C."/>
            <person name="Suh B."/>
            <person name="Silva J.C."/>
            <person name="Utterback T.R."/>
            <person name="Feldblyum T.V."/>
            <person name="Pertea M."/>
            <person name="Allen J."/>
            <person name="Nierman W.C."/>
            <person name="Taracha E.L.N."/>
            <person name="Salzberg S.L."/>
            <person name="White O.R."/>
            <person name="Fitzhugh H.A."/>
            <person name="Morzaria S."/>
            <person name="Venter J.C."/>
            <person name="Fraser C.M."/>
            <person name="Nene V."/>
        </authorList>
    </citation>
    <scope>NUCLEOTIDE SEQUENCE [LARGE SCALE GENOMIC DNA]</scope>
    <source>
        <strain evidence="4 5">Muguga</strain>
    </source>
</reference>
<dbReference type="SUPFAM" id="SSF54928">
    <property type="entry name" value="RNA-binding domain, RBD"/>
    <property type="match status" value="1"/>
</dbReference>
<keyword evidence="1 2" id="KW-0694">RNA-binding</keyword>
<dbReference type="eggNOG" id="KOG0111">
    <property type="taxonomic scope" value="Eukaryota"/>
</dbReference>
<dbReference type="KEGG" id="tpv:TP01_0340"/>
<gene>
    <name evidence="4" type="ordered locus">TP01_0340</name>
</gene>
<dbReference type="GO" id="GO:0003723">
    <property type="term" value="F:RNA binding"/>
    <property type="evidence" value="ECO:0007669"/>
    <property type="project" value="UniProtKB-UniRule"/>
</dbReference>
<protein>
    <recommendedName>
        <fullName evidence="3">RRM domain-containing protein</fullName>
    </recommendedName>
</protein>
<evidence type="ECO:0000256" key="2">
    <source>
        <dbReference type="PROSITE-ProRule" id="PRU00176"/>
    </source>
</evidence>
<dbReference type="PANTHER" id="PTHR48027">
    <property type="entry name" value="HETEROGENEOUS NUCLEAR RIBONUCLEOPROTEIN 87F-RELATED"/>
    <property type="match status" value="1"/>
</dbReference>
<dbReference type="InParanoid" id="Q4N8X4"/>
<dbReference type="InterPro" id="IPR035979">
    <property type="entry name" value="RBD_domain_sf"/>
</dbReference>
<evidence type="ECO:0000259" key="3">
    <source>
        <dbReference type="PROSITE" id="PS50102"/>
    </source>
</evidence>
<keyword evidence="5" id="KW-1185">Reference proteome</keyword>
<dbReference type="OMA" id="MQPVWAD"/>
<dbReference type="PROSITE" id="PS50102">
    <property type="entry name" value="RRM"/>
    <property type="match status" value="1"/>
</dbReference>
<evidence type="ECO:0000313" key="4">
    <source>
        <dbReference type="EMBL" id="EAN33584.1"/>
    </source>
</evidence>
<name>Q4N8X4_THEPA</name>
<dbReference type="AlphaFoldDB" id="Q4N8X4"/>
<dbReference type="VEuPathDB" id="PiroplasmaDB:TpMuguga_01g00340"/>
<accession>Q4N8X4</accession>
<dbReference type="EMBL" id="AAGK01000001">
    <property type="protein sequence ID" value="EAN33584.1"/>
    <property type="molecule type" value="Genomic_DNA"/>
</dbReference>
<dbReference type="GeneID" id="3502950"/>
<dbReference type="Gene3D" id="3.30.70.330">
    <property type="match status" value="1"/>
</dbReference>
<dbReference type="InterPro" id="IPR012677">
    <property type="entry name" value="Nucleotide-bd_a/b_plait_sf"/>
</dbReference>
<dbReference type="STRING" id="5875.Q4N8X4"/>
<dbReference type="InterPro" id="IPR052462">
    <property type="entry name" value="SLIRP/GR-RBP-like"/>
</dbReference>
<feature type="domain" description="RRM" evidence="3">
    <location>
        <begin position="5"/>
        <end position="83"/>
    </location>
</feature>
<comment type="caution">
    <text evidence="4">The sequence shown here is derived from an EMBL/GenBank/DDBJ whole genome shotgun (WGS) entry which is preliminary data.</text>
</comment>
<dbReference type="Pfam" id="PF00076">
    <property type="entry name" value="RRM_1"/>
    <property type="match status" value="1"/>
</dbReference>
<dbReference type="InterPro" id="IPR000504">
    <property type="entry name" value="RRM_dom"/>
</dbReference>
<sequence length="84" mass="9777">MENKKKIFIRGLSDDVDSNLLFSAFSQFGHITDLNIPKDKFTDKNRGIAFIEYEDEEDAKHAIFNRHNSELYGRIIKVGYSHIN</sequence>
<proteinExistence type="predicted"/>